<organism evidence="2 5">
    <name type="scientific">Didymodactylos carnosus</name>
    <dbReference type="NCBI Taxonomy" id="1234261"/>
    <lineage>
        <taxon>Eukaryota</taxon>
        <taxon>Metazoa</taxon>
        <taxon>Spiralia</taxon>
        <taxon>Gnathifera</taxon>
        <taxon>Rotifera</taxon>
        <taxon>Eurotatoria</taxon>
        <taxon>Bdelloidea</taxon>
        <taxon>Philodinida</taxon>
        <taxon>Philodinidae</taxon>
        <taxon>Didymodactylos</taxon>
    </lineage>
</organism>
<evidence type="ECO:0000313" key="5">
    <source>
        <dbReference type="Proteomes" id="UP000663829"/>
    </source>
</evidence>
<keyword evidence="5" id="KW-1185">Reference proteome</keyword>
<gene>
    <name evidence="2" type="ORF">GPM918_LOCUS13488</name>
    <name evidence="1" type="ORF">OVA965_LOCUS8715</name>
    <name evidence="4" type="ORF">SRO942_LOCUS13488</name>
    <name evidence="3" type="ORF">TMI583_LOCUS8711</name>
</gene>
<dbReference type="EMBL" id="CAJNOQ010003106">
    <property type="protein sequence ID" value="CAF0995731.1"/>
    <property type="molecule type" value="Genomic_DNA"/>
</dbReference>
<name>A0A814GFP9_9BILA</name>
<dbReference type="EMBL" id="CAJNOK010002981">
    <property type="protein sequence ID" value="CAF0882916.1"/>
    <property type="molecule type" value="Genomic_DNA"/>
</dbReference>
<reference evidence="2" key="1">
    <citation type="submission" date="2021-02" db="EMBL/GenBank/DDBJ databases">
        <authorList>
            <person name="Nowell W R."/>
        </authorList>
    </citation>
    <scope>NUCLEOTIDE SEQUENCE</scope>
</reference>
<accession>A0A814GFP9</accession>
<comment type="caution">
    <text evidence="2">The sequence shown here is derived from an EMBL/GenBank/DDBJ whole genome shotgun (WGS) entry which is preliminary data.</text>
</comment>
<sequence length="209" mass="23941">MKKTGVPVPVLVRKMSVDSDLYHAQRTSLTMRQLMVFMLPVVRVCIPIIQNTSTTAATSTALSSKNKQKNDNNNNNDISLFYKNGLQKQTIITITGQKHKSDKMTANNETVKTNYVEQEQQLIPQRDDGKTIKIGRRVPFSDKCLGYQCINLDDFFDMENESLIVPDNLPPISQTLQDALNLADNRNGLFEKLKQWRHNSMLRIEQLYH</sequence>
<evidence type="ECO:0000313" key="4">
    <source>
        <dbReference type="EMBL" id="CAF3767367.1"/>
    </source>
</evidence>
<dbReference type="EMBL" id="CAJOBA010002982">
    <property type="protein sequence ID" value="CAF3666397.1"/>
    <property type="molecule type" value="Genomic_DNA"/>
</dbReference>
<dbReference type="EMBL" id="CAJOBC010003106">
    <property type="protein sequence ID" value="CAF3767367.1"/>
    <property type="molecule type" value="Genomic_DNA"/>
</dbReference>
<dbReference type="Proteomes" id="UP000681722">
    <property type="component" value="Unassembled WGS sequence"/>
</dbReference>
<evidence type="ECO:0000313" key="2">
    <source>
        <dbReference type="EMBL" id="CAF0995731.1"/>
    </source>
</evidence>
<dbReference type="Proteomes" id="UP000663829">
    <property type="component" value="Unassembled WGS sequence"/>
</dbReference>
<protein>
    <submittedName>
        <fullName evidence="2">Uncharacterized protein</fullName>
    </submittedName>
</protein>
<dbReference type="Proteomes" id="UP000682733">
    <property type="component" value="Unassembled WGS sequence"/>
</dbReference>
<evidence type="ECO:0000313" key="1">
    <source>
        <dbReference type="EMBL" id="CAF0882916.1"/>
    </source>
</evidence>
<dbReference type="Proteomes" id="UP000677228">
    <property type="component" value="Unassembled WGS sequence"/>
</dbReference>
<dbReference type="AlphaFoldDB" id="A0A814GFP9"/>
<evidence type="ECO:0000313" key="3">
    <source>
        <dbReference type="EMBL" id="CAF3666397.1"/>
    </source>
</evidence>
<proteinExistence type="predicted"/>